<proteinExistence type="predicted"/>
<dbReference type="AlphaFoldDB" id="A0AA85KHA9"/>
<evidence type="ECO:0000259" key="5">
    <source>
        <dbReference type="PROSITE" id="PS50076"/>
    </source>
</evidence>
<dbReference type="SMART" id="SM00717">
    <property type="entry name" value="SANT"/>
    <property type="match status" value="2"/>
</dbReference>
<dbReference type="Gene3D" id="1.10.10.60">
    <property type="entry name" value="Homeodomain-like"/>
    <property type="match status" value="2"/>
</dbReference>
<evidence type="ECO:0000256" key="2">
    <source>
        <dbReference type="ARBA" id="ARBA00022490"/>
    </source>
</evidence>
<name>A0AA85KHA9_TRIRE</name>
<dbReference type="Gene3D" id="1.10.8.840">
    <property type="entry name" value="Ribosome-associated complex head domain"/>
    <property type="match status" value="1"/>
</dbReference>
<dbReference type="Pfam" id="PF00249">
    <property type="entry name" value="Myb_DNA-binding"/>
    <property type="match status" value="1"/>
</dbReference>
<dbReference type="InterPro" id="IPR001005">
    <property type="entry name" value="SANT/Myb"/>
</dbReference>
<reference evidence="8" key="2">
    <citation type="submission" date="2023-11" db="UniProtKB">
        <authorList>
            <consortium name="WormBaseParasite"/>
        </authorList>
    </citation>
    <scope>IDENTIFICATION</scope>
</reference>
<evidence type="ECO:0008006" key="9">
    <source>
        <dbReference type="Google" id="ProtNLM"/>
    </source>
</evidence>
<dbReference type="InterPro" id="IPR009057">
    <property type="entry name" value="Homeodomain-like_sf"/>
</dbReference>
<dbReference type="Pfam" id="PF16717">
    <property type="entry name" value="RAC_head"/>
    <property type="match status" value="1"/>
</dbReference>
<dbReference type="Pfam" id="PF23082">
    <property type="entry name" value="Myb_DNA-binding_2"/>
    <property type="match status" value="1"/>
</dbReference>
<dbReference type="PROSITE" id="PS00636">
    <property type="entry name" value="DNAJ_1"/>
    <property type="match status" value="1"/>
</dbReference>
<comment type="subcellular location">
    <subcellularLocation>
        <location evidence="1">Cytoplasm</location>
    </subcellularLocation>
</comment>
<dbReference type="PROSITE" id="PS50076">
    <property type="entry name" value="DNAJ_2"/>
    <property type="match status" value="1"/>
</dbReference>
<evidence type="ECO:0000313" key="7">
    <source>
        <dbReference type="Proteomes" id="UP000050795"/>
    </source>
</evidence>
<feature type="domain" description="Myb-like" evidence="6">
    <location>
        <begin position="515"/>
        <end position="567"/>
    </location>
</feature>
<sequence length="596" mass="68416">MALLVYEVHPHVALLREITGENFEEYIFDDSDDESYLKSLDPKNWKDQDHYAVLGLRKKRFNATPDDIRKAYRRKILDHHPDKRRSKGEQVADEKHDYFSCITIAFEILGNPSKRLAYDSVDPVAVDDSIPTLGEIKSNFFTTLGNFFYQKSRWSKRQPTPHLGNSLTDIEDVLKFYDFWEEYDTCRDYSYLDEEDKEKGEDRETRRAIERQNRLDRARRRNEEVGNVRSVVILAKENDPRILAANKAAREAKEAKRQARLDAARKKRELEEEQMKREAEAAAQARAASEERRRVEAERIRKERDLSRMEAKRERRQLRSILVDRYNYFMSTSEVDTGSHQVKILADMDLLCQRLSNAQLHDLNERLENTGTTDQARDIFTSEIELVKRELQANNVQSQVKSKGQETSATEGQTSSSKWTNEMIQILVKAVNLLPAGTPKRWEAIAAYVNQHVNGASVTGKEVLKQAKLLKEEDSTIRKTANTKAFDSFTNTVKETDATKNAAITTHLEAEGFRPWTVVEQRALEQALKTYPSSVGDSGQDDRWQRIADVVGTRTRRECILRCKELAEQVRAKKAALAAVKKPSSTTAAASAKNKP</sequence>
<dbReference type="PANTHER" id="PTHR43999:SF1">
    <property type="entry name" value="DNAJ HOMOLOG SUBFAMILY C MEMBER 2"/>
    <property type="match status" value="1"/>
</dbReference>
<dbReference type="GO" id="GO:0005829">
    <property type="term" value="C:cytosol"/>
    <property type="evidence" value="ECO:0007669"/>
    <property type="project" value="TreeGrafter"/>
</dbReference>
<dbReference type="GO" id="GO:0051083">
    <property type="term" value="P:'de novo' cotranslational protein folding"/>
    <property type="evidence" value="ECO:0007669"/>
    <property type="project" value="InterPro"/>
</dbReference>
<dbReference type="Pfam" id="PF00226">
    <property type="entry name" value="DnaJ"/>
    <property type="match status" value="1"/>
</dbReference>
<dbReference type="Proteomes" id="UP000050795">
    <property type="component" value="Unassembled WGS sequence"/>
</dbReference>
<dbReference type="Pfam" id="PF21884">
    <property type="entry name" value="ZUO1-like_ZHD"/>
    <property type="match status" value="1"/>
</dbReference>
<keyword evidence="7" id="KW-1185">Reference proteome</keyword>
<protein>
    <recommendedName>
        <fullName evidence="9">DnaJ homolog subfamily C member 2</fullName>
    </recommendedName>
</protein>
<dbReference type="InterPro" id="IPR044634">
    <property type="entry name" value="Zuotin/DnaJC2"/>
</dbReference>
<dbReference type="InterPro" id="IPR018253">
    <property type="entry name" value="DnaJ_domain_CS"/>
</dbReference>
<dbReference type="GO" id="GO:0030544">
    <property type="term" value="F:Hsp70 protein binding"/>
    <property type="evidence" value="ECO:0007669"/>
    <property type="project" value="InterPro"/>
</dbReference>
<dbReference type="CDD" id="cd00167">
    <property type="entry name" value="SANT"/>
    <property type="match status" value="1"/>
</dbReference>
<keyword evidence="3" id="KW-0143">Chaperone</keyword>
<feature type="region of interest" description="Disordered" evidence="4">
    <location>
        <begin position="396"/>
        <end position="416"/>
    </location>
</feature>
<dbReference type="SUPFAM" id="SSF46565">
    <property type="entry name" value="Chaperone J-domain"/>
    <property type="match status" value="1"/>
</dbReference>
<accession>A0AA85KHA9</accession>
<keyword evidence="2" id="KW-0963">Cytoplasm</keyword>
<evidence type="ECO:0000256" key="4">
    <source>
        <dbReference type="SAM" id="MobiDB-lite"/>
    </source>
</evidence>
<organism evidence="7 8">
    <name type="scientific">Trichobilharzia regenti</name>
    <name type="common">Nasal bird schistosome</name>
    <dbReference type="NCBI Taxonomy" id="157069"/>
    <lineage>
        <taxon>Eukaryota</taxon>
        <taxon>Metazoa</taxon>
        <taxon>Spiralia</taxon>
        <taxon>Lophotrochozoa</taxon>
        <taxon>Platyhelminthes</taxon>
        <taxon>Trematoda</taxon>
        <taxon>Digenea</taxon>
        <taxon>Strigeidida</taxon>
        <taxon>Schistosomatoidea</taxon>
        <taxon>Schistosomatidae</taxon>
        <taxon>Trichobilharzia</taxon>
    </lineage>
</organism>
<dbReference type="InterPro" id="IPR054076">
    <property type="entry name" value="ZUO1-like_ZHD"/>
</dbReference>
<feature type="region of interest" description="Disordered" evidence="4">
    <location>
        <begin position="254"/>
        <end position="292"/>
    </location>
</feature>
<dbReference type="PANTHER" id="PTHR43999">
    <property type="entry name" value="DNAJ HOMOLOG SUBFAMILY C MEMBER 2"/>
    <property type="match status" value="1"/>
</dbReference>
<evidence type="ECO:0000256" key="3">
    <source>
        <dbReference type="ARBA" id="ARBA00023186"/>
    </source>
</evidence>
<evidence type="ECO:0000313" key="8">
    <source>
        <dbReference type="WBParaSite" id="TREG1_90140.1"/>
    </source>
</evidence>
<dbReference type="InterPro" id="IPR042569">
    <property type="entry name" value="RAC_head_sf"/>
</dbReference>
<dbReference type="GO" id="GO:0006450">
    <property type="term" value="P:regulation of translational fidelity"/>
    <property type="evidence" value="ECO:0007669"/>
    <property type="project" value="InterPro"/>
</dbReference>
<evidence type="ECO:0000256" key="1">
    <source>
        <dbReference type="ARBA" id="ARBA00004496"/>
    </source>
</evidence>
<dbReference type="InterPro" id="IPR036869">
    <property type="entry name" value="J_dom_sf"/>
</dbReference>
<dbReference type="SMART" id="SM00271">
    <property type="entry name" value="DnaJ"/>
    <property type="match status" value="1"/>
</dbReference>
<evidence type="ECO:0000259" key="6">
    <source>
        <dbReference type="PROSITE" id="PS50090"/>
    </source>
</evidence>
<dbReference type="InterPro" id="IPR001623">
    <property type="entry name" value="DnaJ_domain"/>
</dbReference>
<dbReference type="CDD" id="cd06257">
    <property type="entry name" value="DnaJ"/>
    <property type="match status" value="1"/>
</dbReference>
<dbReference type="SUPFAM" id="SSF46689">
    <property type="entry name" value="Homeodomain-like"/>
    <property type="match status" value="2"/>
</dbReference>
<feature type="domain" description="J" evidence="5">
    <location>
        <begin position="49"/>
        <end position="122"/>
    </location>
</feature>
<dbReference type="InterPro" id="IPR032003">
    <property type="entry name" value="RAC_head"/>
</dbReference>
<feature type="compositionally biased region" description="Basic and acidic residues" evidence="4">
    <location>
        <begin position="254"/>
        <end position="280"/>
    </location>
</feature>
<dbReference type="PROSITE" id="PS50090">
    <property type="entry name" value="MYB_LIKE"/>
    <property type="match status" value="1"/>
</dbReference>
<dbReference type="GO" id="GO:0043022">
    <property type="term" value="F:ribosome binding"/>
    <property type="evidence" value="ECO:0007669"/>
    <property type="project" value="InterPro"/>
</dbReference>
<dbReference type="Gene3D" id="1.10.287.110">
    <property type="entry name" value="DnaJ domain"/>
    <property type="match status" value="1"/>
</dbReference>
<reference evidence="7" key="1">
    <citation type="submission" date="2022-06" db="EMBL/GenBank/DDBJ databases">
        <authorList>
            <person name="Berger JAMES D."/>
            <person name="Berger JAMES D."/>
        </authorList>
    </citation>
    <scope>NUCLEOTIDE SEQUENCE [LARGE SCALE GENOMIC DNA]</scope>
</reference>
<dbReference type="WBParaSite" id="TREG1_90140.1">
    <property type="protein sequence ID" value="TREG1_90140.1"/>
    <property type="gene ID" value="TREG1_90140"/>
</dbReference>